<evidence type="ECO:0000256" key="5">
    <source>
        <dbReference type="ARBA" id="ARBA00022692"/>
    </source>
</evidence>
<dbReference type="PANTHER" id="PTHR21716">
    <property type="entry name" value="TRANSMEMBRANE PROTEIN"/>
    <property type="match status" value="1"/>
</dbReference>
<evidence type="ECO:0000256" key="7">
    <source>
        <dbReference type="ARBA" id="ARBA00023136"/>
    </source>
</evidence>
<organism evidence="9 10">
    <name type="scientific">Candidatus Merdivicinus excrementipullorum</name>
    <dbReference type="NCBI Taxonomy" id="2840867"/>
    <lineage>
        <taxon>Bacteria</taxon>
        <taxon>Bacillati</taxon>
        <taxon>Bacillota</taxon>
        <taxon>Clostridia</taxon>
        <taxon>Eubacteriales</taxon>
        <taxon>Oscillospiraceae</taxon>
        <taxon>Oscillospiraceae incertae sedis</taxon>
        <taxon>Candidatus Merdivicinus</taxon>
    </lineage>
</organism>
<keyword evidence="3" id="KW-0813">Transport</keyword>
<dbReference type="GO" id="GO:0055085">
    <property type="term" value="P:transmembrane transport"/>
    <property type="evidence" value="ECO:0007669"/>
    <property type="project" value="TreeGrafter"/>
</dbReference>
<evidence type="ECO:0000256" key="8">
    <source>
        <dbReference type="SAM" id="Phobius"/>
    </source>
</evidence>
<evidence type="ECO:0000256" key="6">
    <source>
        <dbReference type="ARBA" id="ARBA00022989"/>
    </source>
</evidence>
<reference evidence="9" key="1">
    <citation type="submission" date="2020-10" db="EMBL/GenBank/DDBJ databases">
        <authorList>
            <person name="Gilroy R."/>
        </authorList>
    </citation>
    <scope>NUCLEOTIDE SEQUENCE</scope>
    <source>
        <strain evidence="9">CHK199-13235</strain>
    </source>
</reference>
<dbReference type="InterPro" id="IPR002549">
    <property type="entry name" value="AI-2E-like"/>
</dbReference>
<feature type="transmembrane region" description="Helical" evidence="8">
    <location>
        <begin position="254"/>
        <end position="275"/>
    </location>
</feature>
<feature type="transmembrane region" description="Helical" evidence="8">
    <location>
        <begin position="9"/>
        <end position="26"/>
    </location>
</feature>
<evidence type="ECO:0000313" key="10">
    <source>
        <dbReference type="Proteomes" id="UP000824002"/>
    </source>
</evidence>
<gene>
    <name evidence="9" type="ORF">IAB51_12830</name>
</gene>
<comment type="caution">
    <text evidence="9">The sequence shown here is derived from an EMBL/GenBank/DDBJ whole genome shotgun (WGS) entry which is preliminary data.</text>
</comment>
<accession>A0A9D1K1C6</accession>
<proteinExistence type="inferred from homology"/>
<name>A0A9D1K1C6_9FIRM</name>
<evidence type="ECO:0000256" key="3">
    <source>
        <dbReference type="ARBA" id="ARBA00022448"/>
    </source>
</evidence>
<dbReference type="AlphaFoldDB" id="A0A9D1K1C6"/>
<keyword evidence="6 8" id="KW-1133">Transmembrane helix</keyword>
<sequence length="375" mass="41298">MDKKTLKTYLLLISFTIGLVLVVVHFETILGGIGVFLRLLTPLFIGVVIAFVLNRPYEWLNRLYREKCRLKPRAAQILAVVTVYLLAFGILTLLVCMVVPELIRNLQLFAASVNQYLLEAQAMLNGFTETFGLPPVDLSDFINTVSQYLGTLSSFINEMIPQIVEVTGGFISGVVTAFISIILSVYLLSGKDRLLMQLRRTLKVYLPNRAHAFFGRLYRIVAQVFGDYVAGQCKEAVILGVLCFIGMSLLRLDYAALISTVIAVTALIPMLGAYIGGAVGVVLLLFISPVKALIFLVFLIVLQQVEGNVIYPKVVGRKIGLPGLWVLLGITVGGGLFGIWGMLLAVPIASVVYQVIKKDVKKREEESAPQDIEEK</sequence>
<protein>
    <submittedName>
        <fullName evidence="9">AI-2E family transporter</fullName>
    </submittedName>
</protein>
<keyword evidence="7 8" id="KW-0472">Membrane</keyword>
<evidence type="ECO:0000256" key="1">
    <source>
        <dbReference type="ARBA" id="ARBA00004651"/>
    </source>
</evidence>
<evidence type="ECO:0000256" key="4">
    <source>
        <dbReference type="ARBA" id="ARBA00022475"/>
    </source>
</evidence>
<feature type="transmembrane region" description="Helical" evidence="8">
    <location>
        <begin position="169"/>
        <end position="189"/>
    </location>
</feature>
<feature type="transmembrane region" description="Helical" evidence="8">
    <location>
        <begin position="74"/>
        <end position="100"/>
    </location>
</feature>
<comment type="similarity">
    <text evidence="2">Belongs to the autoinducer-2 exporter (AI-2E) (TC 2.A.86) family.</text>
</comment>
<dbReference type="EMBL" id="DVJP01000082">
    <property type="protein sequence ID" value="HIS77662.1"/>
    <property type="molecule type" value="Genomic_DNA"/>
</dbReference>
<evidence type="ECO:0000256" key="2">
    <source>
        <dbReference type="ARBA" id="ARBA00009773"/>
    </source>
</evidence>
<comment type="subcellular location">
    <subcellularLocation>
        <location evidence="1">Cell membrane</location>
        <topology evidence="1">Multi-pass membrane protein</topology>
    </subcellularLocation>
</comment>
<evidence type="ECO:0000313" key="9">
    <source>
        <dbReference type="EMBL" id="HIS77662.1"/>
    </source>
</evidence>
<dbReference type="PANTHER" id="PTHR21716:SF53">
    <property type="entry name" value="PERMEASE PERM-RELATED"/>
    <property type="match status" value="1"/>
</dbReference>
<feature type="transmembrane region" description="Helical" evidence="8">
    <location>
        <begin position="281"/>
        <end position="302"/>
    </location>
</feature>
<keyword evidence="4" id="KW-1003">Cell membrane</keyword>
<dbReference type="Pfam" id="PF01594">
    <property type="entry name" value="AI-2E_transport"/>
    <property type="match status" value="1"/>
</dbReference>
<reference evidence="9" key="2">
    <citation type="journal article" date="2021" name="PeerJ">
        <title>Extensive microbial diversity within the chicken gut microbiome revealed by metagenomics and culture.</title>
        <authorList>
            <person name="Gilroy R."/>
            <person name="Ravi A."/>
            <person name="Getino M."/>
            <person name="Pursley I."/>
            <person name="Horton D.L."/>
            <person name="Alikhan N.F."/>
            <person name="Baker D."/>
            <person name="Gharbi K."/>
            <person name="Hall N."/>
            <person name="Watson M."/>
            <person name="Adriaenssens E.M."/>
            <person name="Foster-Nyarko E."/>
            <person name="Jarju S."/>
            <person name="Secka A."/>
            <person name="Antonio M."/>
            <person name="Oren A."/>
            <person name="Chaudhuri R.R."/>
            <person name="La Ragione R."/>
            <person name="Hildebrand F."/>
            <person name="Pallen M.J."/>
        </authorList>
    </citation>
    <scope>NUCLEOTIDE SEQUENCE</scope>
    <source>
        <strain evidence="9">CHK199-13235</strain>
    </source>
</reference>
<dbReference type="Proteomes" id="UP000824002">
    <property type="component" value="Unassembled WGS sequence"/>
</dbReference>
<keyword evidence="5 8" id="KW-0812">Transmembrane</keyword>
<feature type="transmembrane region" description="Helical" evidence="8">
    <location>
        <begin position="32"/>
        <end position="53"/>
    </location>
</feature>
<feature type="transmembrane region" description="Helical" evidence="8">
    <location>
        <begin position="323"/>
        <end position="356"/>
    </location>
</feature>
<dbReference type="GO" id="GO:0005886">
    <property type="term" value="C:plasma membrane"/>
    <property type="evidence" value="ECO:0007669"/>
    <property type="project" value="UniProtKB-SubCell"/>
</dbReference>